<keyword evidence="2" id="KW-1185">Reference proteome</keyword>
<dbReference type="AlphaFoldDB" id="A0A937FVL9"/>
<evidence type="ECO:0000313" key="1">
    <source>
        <dbReference type="EMBL" id="MBL6445170.1"/>
    </source>
</evidence>
<organism evidence="1 2">
    <name type="scientific">Fulvivirga marina</name>
    <dbReference type="NCBI Taxonomy" id="2494733"/>
    <lineage>
        <taxon>Bacteria</taxon>
        <taxon>Pseudomonadati</taxon>
        <taxon>Bacteroidota</taxon>
        <taxon>Cytophagia</taxon>
        <taxon>Cytophagales</taxon>
        <taxon>Fulvivirgaceae</taxon>
        <taxon>Fulvivirga</taxon>
    </lineage>
</organism>
<dbReference type="PANTHER" id="PTHR37841:SF1">
    <property type="entry name" value="DUF3298 DOMAIN-CONTAINING PROTEIN"/>
    <property type="match status" value="1"/>
</dbReference>
<proteinExistence type="predicted"/>
<name>A0A937FVL9_9BACT</name>
<dbReference type="Pfam" id="PF14903">
    <property type="entry name" value="WG_beta_rep"/>
    <property type="match status" value="5"/>
</dbReference>
<accession>A0A937FVL9</accession>
<comment type="caution">
    <text evidence="1">The sequence shown here is derived from an EMBL/GenBank/DDBJ whole genome shotgun (WGS) entry which is preliminary data.</text>
</comment>
<evidence type="ECO:0000313" key="2">
    <source>
        <dbReference type="Proteomes" id="UP000614216"/>
    </source>
</evidence>
<protein>
    <submittedName>
        <fullName evidence="1">WG repeat-containing protein</fullName>
    </submittedName>
</protein>
<dbReference type="InterPro" id="IPR032774">
    <property type="entry name" value="WG_beta_rep"/>
</dbReference>
<reference evidence="1" key="1">
    <citation type="submission" date="2021-01" db="EMBL/GenBank/DDBJ databases">
        <title>Fulvivirga kasyanovii gen. nov., sp nov., a novel member of the phylum Bacteroidetes isolated from seawater in a mussel farm.</title>
        <authorList>
            <person name="Zhao L.-H."/>
            <person name="Wang Z.-J."/>
        </authorList>
    </citation>
    <scope>NUCLEOTIDE SEQUENCE</scope>
    <source>
        <strain evidence="1">29W222</strain>
    </source>
</reference>
<sequence>MKTLISRLLLIVVLFFLLMNEFHAQSKKEKADLHIWVKLEGKWGLIDGNEKWIVEPSYDNCKSVINDLAIVTFLEDSSTGKKELRKHAVINSKGEALLEFEAIDAEFMETFETIVFEKETGKGAMNLKGEVLLEPVYNEVKEDYTNQERFLVRDDKRWGLLKAGGKILVQRLYDRIETAYTNRYIVTEGGKSGVINEQNEVVIEIKFPSIRANKRTVFFDQVYLYPQVWAFTDSVNFLIDIRTGIVKIKSEVNVPPVTDEIGWIPYIMNGSKGYVDQEGHMLLEIDSGYTDIYYFSDERAVVRKKAIKPDNTGPFPGEIFGVITKEGKEIINGYSFMTPFTHGMAACLSDNKYGYINTDGDVKVPFEYDEVEFFYRNGLAPVVKTGKYGLVNTEGKEIVEPAFDELESIRNGDHYIARIANEYGVLTKHGTLVLPVKYQDIRGFQGVQYNFISDN</sequence>
<dbReference type="Proteomes" id="UP000614216">
    <property type="component" value="Unassembled WGS sequence"/>
</dbReference>
<dbReference type="RefSeq" id="WP_202854706.1">
    <property type="nucleotide sequence ID" value="NZ_JAEUGD010000004.1"/>
</dbReference>
<gene>
    <name evidence="1" type="ORF">JMN32_02550</name>
</gene>
<dbReference type="EMBL" id="JAEUGD010000004">
    <property type="protein sequence ID" value="MBL6445170.1"/>
    <property type="molecule type" value="Genomic_DNA"/>
</dbReference>
<dbReference type="PANTHER" id="PTHR37841">
    <property type="entry name" value="GLR2918 PROTEIN"/>
    <property type="match status" value="1"/>
</dbReference>